<proteinExistence type="inferred from homology"/>
<sequence length="528" mass="57662">MSSEKVDLEQGVQTQDHERVDVTAPVGDTSAEREDELRHKSPLFRFLDKAFSNGVEARGIERVPEDERSSKHAIGLLVFWWSVNLAVSTVPVGMLAQAFFTLTLRSAVICIVVFNILGAACVGFIATLGPQTGMRTMVITRYSVGYVGASIFSIFNILTQLGFSCTAVILGGQTLTNVSNNKLPLEASVVIVGVLALVLCFFGYNAMHYWERYAWIIMFIFYCCMYGLGGKAGFRPHLQDSEQATGKAYSGSMLSFGGIIFSSAAGWAPVAADFNSRLPVNYPKWKVFTMSWFGIMIPLVFVETLGAVLMTVPEYAAAFAEGDAGGVINAVFKPWGGGGKFIMVVFSFSIISNCIPNTYSAALSIQTLMPLFQKVPRAIWTVLVFVIYTVAAIAGREHFSTVLSNFLAILGYWIAFFIVVVAEEHFIFRRFVIPGGYDLNVGDTRVRLALTFQAYHDIKRLPIGIAGIFSCAAGAGLAVVSMAQTWYIGPLAATLGEYGGDLGFEMSAITTGVLYPPLRYIEYRMTGR</sequence>
<evidence type="ECO:0000256" key="4">
    <source>
        <dbReference type="ARBA" id="ARBA00022692"/>
    </source>
</evidence>
<name>A0AAF0YGA5_9TREE</name>
<keyword evidence="3 7" id="KW-0813">Transport</keyword>
<evidence type="ECO:0000256" key="3">
    <source>
        <dbReference type="ARBA" id="ARBA00022448"/>
    </source>
</evidence>
<evidence type="ECO:0000256" key="1">
    <source>
        <dbReference type="ARBA" id="ARBA00004141"/>
    </source>
</evidence>
<dbReference type="PANTHER" id="PTHR31806:SF1">
    <property type="entry name" value="PURINE-CYTOSINE PERMEASE FCY2-RELATED"/>
    <property type="match status" value="1"/>
</dbReference>
<comment type="similarity">
    <text evidence="2 7">Belongs to the purine-cytosine permease (2.A.39) family.</text>
</comment>
<dbReference type="GO" id="GO:0022857">
    <property type="term" value="F:transmembrane transporter activity"/>
    <property type="evidence" value="ECO:0007669"/>
    <property type="project" value="InterPro"/>
</dbReference>
<keyword evidence="11" id="KW-1185">Reference proteome</keyword>
<feature type="transmembrane region" description="Helical" evidence="9">
    <location>
        <begin position="146"/>
        <end position="171"/>
    </location>
</feature>
<dbReference type="AlphaFoldDB" id="A0AAF0YGA5"/>
<feature type="transmembrane region" description="Helical" evidence="9">
    <location>
        <begin position="183"/>
        <end position="207"/>
    </location>
</feature>
<accession>A0AAF0YGA5</accession>
<feature type="transmembrane region" description="Helical" evidence="9">
    <location>
        <begin position="461"/>
        <end position="482"/>
    </location>
</feature>
<evidence type="ECO:0000313" key="11">
    <source>
        <dbReference type="Proteomes" id="UP000827549"/>
    </source>
</evidence>
<feature type="transmembrane region" description="Helical" evidence="9">
    <location>
        <begin position="378"/>
        <end position="396"/>
    </location>
</feature>
<keyword evidence="4 9" id="KW-0812">Transmembrane</keyword>
<dbReference type="InterPro" id="IPR026030">
    <property type="entry name" value="Pur-cyt_permease_Fcy2/21/22"/>
</dbReference>
<dbReference type="Gene3D" id="1.10.4160.10">
    <property type="entry name" value="Hydantoin permease"/>
    <property type="match status" value="1"/>
</dbReference>
<dbReference type="RefSeq" id="XP_062629005.1">
    <property type="nucleotide sequence ID" value="XM_062773022.1"/>
</dbReference>
<evidence type="ECO:0000256" key="9">
    <source>
        <dbReference type="SAM" id="Phobius"/>
    </source>
</evidence>
<evidence type="ECO:0000256" key="8">
    <source>
        <dbReference type="SAM" id="MobiDB-lite"/>
    </source>
</evidence>
<dbReference type="GO" id="GO:0005886">
    <property type="term" value="C:plasma membrane"/>
    <property type="evidence" value="ECO:0007669"/>
    <property type="project" value="TreeGrafter"/>
</dbReference>
<keyword evidence="6 7" id="KW-0472">Membrane</keyword>
<feature type="transmembrane region" description="Helical" evidence="9">
    <location>
        <begin position="213"/>
        <end position="234"/>
    </location>
</feature>
<dbReference type="InterPro" id="IPR001248">
    <property type="entry name" value="Pur-cyt_permease"/>
</dbReference>
<dbReference type="Pfam" id="PF02133">
    <property type="entry name" value="Transp_cyt_pur"/>
    <property type="match status" value="1"/>
</dbReference>
<protein>
    <submittedName>
        <fullName evidence="10">Purine-cytosine permease fcyB</fullName>
    </submittedName>
</protein>
<comment type="subcellular location">
    <subcellularLocation>
        <location evidence="1">Membrane</location>
        <topology evidence="1">Multi-pass membrane protein</topology>
    </subcellularLocation>
</comment>
<dbReference type="GeneID" id="87809675"/>
<evidence type="ECO:0000256" key="2">
    <source>
        <dbReference type="ARBA" id="ARBA00008974"/>
    </source>
</evidence>
<dbReference type="EMBL" id="CP086717">
    <property type="protein sequence ID" value="WOO82973.1"/>
    <property type="molecule type" value="Genomic_DNA"/>
</dbReference>
<organism evidence="10 11">
    <name type="scientific">Vanrija pseudolonga</name>
    <dbReference type="NCBI Taxonomy" id="143232"/>
    <lineage>
        <taxon>Eukaryota</taxon>
        <taxon>Fungi</taxon>
        <taxon>Dikarya</taxon>
        <taxon>Basidiomycota</taxon>
        <taxon>Agaricomycotina</taxon>
        <taxon>Tremellomycetes</taxon>
        <taxon>Trichosporonales</taxon>
        <taxon>Trichosporonaceae</taxon>
        <taxon>Vanrija</taxon>
    </lineage>
</organism>
<gene>
    <name evidence="10" type="primary">fcyB_2</name>
    <name evidence="10" type="ORF">LOC62_04G006452</name>
</gene>
<dbReference type="PIRSF" id="PIRSF002744">
    <property type="entry name" value="Pur-cyt_permease"/>
    <property type="match status" value="1"/>
</dbReference>
<keyword evidence="5 9" id="KW-1133">Transmembrane helix</keyword>
<feature type="transmembrane region" description="Helical" evidence="9">
    <location>
        <begin position="107"/>
        <end position="126"/>
    </location>
</feature>
<feature type="transmembrane region" description="Helical" evidence="9">
    <location>
        <begin position="292"/>
        <end position="312"/>
    </location>
</feature>
<feature type="transmembrane region" description="Helical" evidence="9">
    <location>
        <begin position="402"/>
        <end position="422"/>
    </location>
</feature>
<feature type="region of interest" description="Disordered" evidence="8">
    <location>
        <begin position="1"/>
        <end position="35"/>
    </location>
</feature>
<dbReference type="PANTHER" id="PTHR31806">
    <property type="entry name" value="PURINE-CYTOSINE PERMEASE FCY2-RELATED"/>
    <property type="match status" value="1"/>
</dbReference>
<evidence type="ECO:0000313" key="10">
    <source>
        <dbReference type="EMBL" id="WOO82973.1"/>
    </source>
</evidence>
<evidence type="ECO:0000256" key="5">
    <source>
        <dbReference type="ARBA" id="ARBA00022989"/>
    </source>
</evidence>
<feature type="transmembrane region" description="Helical" evidence="9">
    <location>
        <begin position="502"/>
        <end position="521"/>
    </location>
</feature>
<reference evidence="10" key="1">
    <citation type="submission" date="2023-10" db="EMBL/GenBank/DDBJ databases">
        <authorList>
            <person name="Noh H."/>
        </authorList>
    </citation>
    <scope>NUCLEOTIDE SEQUENCE</scope>
    <source>
        <strain evidence="10">DUCC4014</strain>
    </source>
</reference>
<feature type="transmembrane region" description="Helical" evidence="9">
    <location>
        <begin position="254"/>
        <end position="272"/>
    </location>
</feature>
<feature type="transmembrane region" description="Helical" evidence="9">
    <location>
        <begin position="78"/>
        <end position="100"/>
    </location>
</feature>
<evidence type="ECO:0000256" key="6">
    <source>
        <dbReference type="ARBA" id="ARBA00023136"/>
    </source>
</evidence>
<evidence type="ECO:0000256" key="7">
    <source>
        <dbReference type="PIRNR" id="PIRNR002744"/>
    </source>
</evidence>
<dbReference type="Proteomes" id="UP000827549">
    <property type="component" value="Chromosome 4"/>
</dbReference>